<keyword evidence="3" id="KW-1185">Reference proteome</keyword>
<dbReference type="EMBL" id="JAENGY010000914">
    <property type="protein sequence ID" value="KAG6954845.1"/>
    <property type="molecule type" value="Genomic_DNA"/>
</dbReference>
<accession>A0A8J5IKR2</accession>
<proteinExistence type="predicted"/>
<gene>
    <name evidence="2" type="ORF">JG688_00012162</name>
</gene>
<dbReference type="Proteomes" id="UP000709295">
    <property type="component" value="Unassembled WGS sequence"/>
</dbReference>
<evidence type="ECO:0000313" key="3">
    <source>
        <dbReference type="Proteomes" id="UP000709295"/>
    </source>
</evidence>
<dbReference type="AlphaFoldDB" id="A0A8J5IKR2"/>
<evidence type="ECO:0000313" key="2">
    <source>
        <dbReference type="EMBL" id="KAG6954845.1"/>
    </source>
</evidence>
<comment type="caution">
    <text evidence="2">The sequence shown here is derived from an EMBL/GenBank/DDBJ whole genome shotgun (WGS) entry which is preliminary data.</text>
</comment>
<organism evidence="2 3">
    <name type="scientific">Phytophthora aleatoria</name>
    <dbReference type="NCBI Taxonomy" id="2496075"/>
    <lineage>
        <taxon>Eukaryota</taxon>
        <taxon>Sar</taxon>
        <taxon>Stramenopiles</taxon>
        <taxon>Oomycota</taxon>
        <taxon>Peronosporomycetes</taxon>
        <taxon>Peronosporales</taxon>
        <taxon>Peronosporaceae</taxon>
        <taxon>Phytophthora</taxon>
    </lineage>
</organism>
<protein>
    <submittedName>
        <fullName evidence="2">Uncharacterized protein</fullName>
    </submittedName>
</protein>
<feature type="compositionally biased region" description="Basic residues" evidence="1">
    <location>
        <begin position="1"/>
        <end position="14"/>
    </location>
</feature>
<sequence length="122" mass="13152">MLPQSARKRKIRARKLAEAAQDEGAEEGSAPSSDESSAGNEPSDGSTVGGQHQPKRARTVEFADEAFVAVFAKGRIGGFRDEVCLSTIHDTITCKVLYCNLPRTYTYFKAGSGTERGPRSRG</sequence>
<feature type="compositionally biased region" description="Polar residues" evidence="1">
    <location>
        <begin position="31"/>
        <end position="50"/>
    </location>
</feature>
<feature type="region of interest" description="Disordered" evidence="1">
    <location>
        <begin position="1"/>
        <end position="57"/>
    </location>
</feature>
<reference evidence="2" key="1">
    <citation type="submission" date="2021-01" db="EMBL/GenBank/DDBJ databases">
        <title>Phytophthora aleatoria, a newly-described species from Pinus radiata is distinct from Phytophthora cactorum isolates based on comparative genomics.</title>
        <authorList>
            <person name="Mcdougal R."/>
            <person name="Panda P."/>
            <person name="Williams N."/>
            <person name="Studholme D.J."/>
        </authorList>
    </citation>
    <scope>NUCLEOTIDE SEQUENCE</scope>
    <source>
        <strain evidence="2">NZFS 4037</strain>
    </source>
</reference>
<name>A0A8J5IKR2_9STRA</name>
<evidence type="ECO:0000256" key="1">
    <source>
        <dbReference type="SAM" id="MobiDB-lite"/>
    </source>
</evidence>